<dbReference type="AlphaFoldDB" id="N8YT87"/>
<evidence type="ECO:0000256" key="1">
    <source>
        <dbReference type="ARBA" id="ARBA00004167"/>
    </source>
</evidence>
<dbReference type="PANTHER" id="PTHR33162">
    <property type="entry name" value="SEC-INDEPENDENT PROTEIN TRANSLOCASE PROTEIN TATA, CHLOROPLASTIC"/>
    <property type="match status" value="1"/>
</dbReference>
<proteinExistence type="inferred from homology"/>
<keyword evidence="3 9" id="KW-1003">Cell membrane</keyword>
<keyword evidence="6 9" id="KW-1133">Transmembrane helix</keyword>
<dbReference type="PATRIC" id="fig|1217651.3.peg.1003"/>
<comment type="subcellular location">
    <subcellularLocation>
        <location evidence="9">Cell membrane</location>
        <topology evidence="9">Single-pass membrane protein</topology>
    </subcellularLocation>
    <subcellularLocation>
        <location evidence="1">Membrane</location>
        <topology evidence="1">Single-pass membrane protein</topology>
    </subcellularLocation>
</comment>
<comment type="subunit">
    <text evidence="9">The Tat system comprises two distinct complexes: a TatABC complex, containing multiple copies of TatA, TatB and TatC subunits, and a separate TatA complex, containing only TatA subunits. Substrates initially bind to the TatABC complex, which probably triggers association of the separate TatA complex to form the active translocon.</text>
</comment>
<feature type="coiled-coil region" evidence="10">
    <location>
        <begin position="56"/>
        <end position="90"/>
    </location>
</feature>
<gene>
    <name evidence="9" type="primary">tatB</name>
    <name evidence="11" type="ORF">F963_01033</name>
</gene>
<keyword evidence="2 9" id="KW-0813">Transport</keyword>
<dbReference type="PANTHER" id="PTHR33162:SF1">
    <property type="entry name" value="SEC-INDEPENDENT PROTEIN TRANSLOCASE PROTEIN TATA, CHLOROPLASTIC"/>
    <property type="match status" value="1"/>
</dbReference>
<dbReference type="GO" id="GO:0043953">
    <property type="term" value="P:protein transport by the Tat complex"/>
    <property type="evidence" value="ECO:0007669"/>
    <property type="project" value="UniProtKB-UniRule"/>
</dbReference>
<keyword evidence="10" id="KW-0175">Coiled coil</keyword>
<dbReference type="EMBL" id="APPK01000024">
    <property type="protein sequence ID" value="ENV22783.1"/>
    <property type="molecule type" value="Genomic_DNA"/>
</dbReference>
<dbReference type="InterPro" id="IPR018448">
    <property type="entry name" value="TatB"/>
</dbReference>
<evidence type="ECO:0000256" key="5">
    <source>
        <dbReference type="ARBA" id="ARBA00022927"/>
    </source>
</evidence>
<keyword evidence="4 9" id="KW-0812">Transmembrane</keyword>
<dbReference type="GO" id="GO:0008320">
    <property type="term" value="F:protein transmembrane transporter activity"/>
    <property type="evidence" value="ECO:0007669"/>
    <property type="project" value="UniProtKB-UniRule"/>
</dbReference>
<organism evidence="11 12">
    <name type="scientific">Acinetobacter bereziniae NIPH 3</name>
    <dbReference type="NCBI Taxonomy" id="1217651"/>
    <lineage>
        <taxon>Bacteria</taxon>
        <taxon>Pseudomonadati</taxon>
        <taxon>Pseudomonadota</taxon>
        <taxon>Gammaproteobacteria</taxon>
        <taxon>Moraxellales</taxon>
        <taxon>Moraxellaceae</taxon>
        <taxon>Acinetobacter</taxon>
    </lineage>
</organism>
<name>N8YT87_ACIBZ</name>
<dbReference type="InterPro" id="IPR003369">
    <property type="entry name" value="TatA/B/E"/>
</dbReference>
<comment type="caution">
    <text evidence="11">The sequence shown here is derived from an EMBL/GenBank/DDBJ whole genome shotgun (WGS) entry which is preliminary data.</text>
</comment>
<accession>N8YT87</accession>
<evidence type="ECO:0000313" key="12">
    <source>
        <dbReference type="Proteomes" id="UP000013270"/>
    </source>
</evidence>
<evidence type="ECO:0000256" key="6">
    <source>
        <dbReference type="ARBA" id="ARBA00022989"/>
    </source>
</evidence>
<evidence type="ECO:0000256" key="4">
    <source>
        <dbReference type="ARBA" id="ARBA00022692"/>
    </source>
</evidence>
<evidence type="ECO:0000256" key="3">
    <source>
        <dbReference type="ARBA" id="ARBA00022475"/>
    </source>
</evidence>
<evidence type="ECO:0000256" key="9">
    <source>
        <dbReference type="HAMAP-Rule" id="MF_00237"/>
    </source>
</evidence>
<evidence type="ECO:0000256" key="2">
    <source>
        <dbReference type="ARBA" id="ARBA00022448"/>
    </source>
</evidence>
<comment type="function">
    <text evidence="9">Part of the twin-arginine translocation (Tat) system that transports large folded proteins containing a characteristic twin-arginine motif in their signal peptide across membranes. Together with TatC, TatB is part of a receptor directly interacting with Tat signal peptides. TatB may form an oligomeric binding site that transiently accommodates folded Tat precursor proteins before their translocation.</text>
</comment>
<protein>
    <recommendedName>
        <fullName evidence="9">Sec-independent protein translocase protein TatB</fullName>
    </recommendedName>
</protein>
<dbReference type="Gene3D" id="1.20.5.3310">
    <property type="match status" value="1"/>
</dbReference>
<evidence type="ECO:0000313" key="11">
    <source>
        <dbReference type="EMBL" id="ENV22783.1"/>
    </source>
</evidence>
<dbReference type="HAMAP" id="MF_00237">
    <property type="entry name" value="TatB"/>
    <property type="match status" value="1"/>
</dbReference>
<keyword evidence="7 9" id="KW-0811">Translocation</keyword>
<dbReference type="PRINTS" id="PR01506">
    <property type="entry name" value="TATBPROTEIN"/>
</dbReference>
<dbReference type="Pfam" id="PF02416">
    <property type="entry name" value="TatA_B_E"/>
    <property type="match status" value="1"/>
</dbReference>
<sequence>MLNVGLSELFVFGIIALLVLGPEKLPQAARFAGKWYAKILYFVKNTQNDIDRELRLSELREQIQQEMQRMAELEQKIQSQLSELKQQSLTNEIHQTDLKTSSIHKSAKLLQYQYLTTQDADVSVFIPYQLHTFFKIQNDQVNNASIKIPSPPPVKLKVIA</sequence>
<dbReference type="GO" id="GO:0033281">
    <property type="term" value="C:TAT protein transport complex"/>
    <property type="evidence" value="ECO:0007669"/>
    <property type="project" value="UniProtKB-UniRule"/>
</dbReference>
<evidence type="ECO:0000256" key="10">
    <source>
        <dbReference type="SAM" id="Coils"/>
    </source>
</evidence>
<keyword evidence="5 9" id="KW-0653">Protein transport</keyword>
<keyword evidence="8 9" id="KW-0472">Membrane</keyword>
<dbReference type="HOGENOM" id="CLU_086034_1_2_6"/>
<comment type="similarity">
    <text evidence="9">Belongs to the TatB family.</text>
</comment>
<evidence type="ECO:0000256" key="8">
    <source>
        <dbReference type="ARBA" id="ARBA00023136"/>
    </source>
</evidence>
<reference evidence="11 12" key="1">
    <citation type="submission" date="2013-02" db="EMBL/GenBank/DDBJ databases">
        <title>The Genome Sequence of Acinetobacter bereziniae NIPH 3.</title>
        <authorList>
            <consortium name="The Broad Institute Genome Sequencing Platform"/>
            <consortium name="The Broad Institute Genome Sequencing Center for Infectious Disease"/>
            <person name="Cerqueira G."/>
            <person name="Feldgarden M."/>
            <person name="Courvalin P."/>
            <person name="Perichon B."/>
            <person name="Grillot-Courvalin C."/>
            <person name="Clermont D."/>
            <person name="Rocha E."/>
            <person name="Yoon E.-J."/>
            <person name="Nemec A."/>
            <person name="Walker B."/>
            <person name="Young S.K."/>
            <person name="Zeng Q."/>
            <person name="Gargeya S."/>
            <person name="Fitzgerald M."/>
            <person name="Haas B."/>
            <person name="Abouelleil A."/>
            <person name="Alvarado L."/>
            <person name="Arachchi H.M."/>
            <person name="Berlin A.M."/>
            <person name="Chapman S.B."/>
            <person name="Dewar J."/>
            <person name="Goldberg J."/>
            <person name="Griggs A."/>
            <person name="Gujja S."/>
            <person name="Hansen M."/>
            <person name="Howarth C."/>
            <person name="Imamovic A."/>
            <person name="Larimer J."/>
            <person name="McCowan C."/>
            <person name="Murphy C."/>
            <person name="Neiman D."/>
            <person name="Pearson M."/>
            <person name="Priest M."/>
            <person name="Roberts A."/>
            <person name="Saif S."/>
            <person name="Shea T."/>
            <person name="Sisk P."/>
            <person name="Sykes S."/>
            <person name="Wortman J."/>
            <person name="Nusbaum C."/>
            <person name="Birren B."/>
        </authorList>
    </citation>
    <scope>NUCLEOTIDE SEQUENCE [LARGE SCALE GENOMIC DNA]</scope>
    <source>
        <strain evidence="11 12">NIPH 3</strain>
    </source>
</reference>
<evidence type="ECO:0000256" key="7">
    <source>
        <dbReference type="ARBA" id="ARBA00023010"/>
    </source>
</evidence>
<dbReference type="NCBIfam" id="TIGR01410">
    <property type="entry name" value="tatB"/>
    <property type="match status" value="1"/>
</dbReference>
<dbReference type="RefSeq" id="WP_004829118.1">
    <property type="nucleotide sequence ID" value="NZ_KB849467.1"/>
</dbReference>
<dbReference type="Proteomes" id="UP000013270">
    <property type="component" value="Unassembled WGS sequence"/>
</dbReference>